<keyword evidence="7" id="KW-0808">Transferase</keyword>
<evidence type="ECO:0000256" key="3">
    <source>
        <dbReference type="ARBA" id="ARBA00012973"/>
    </source>
</evidence>
<evidence type="ECO:0000256" key="6">
    <source>
        <dbReference type="ARBA" id="ARBA00022624"/>
    </source>
</evidence>
<dbReference type="PANTHER" id="PTHR43538:SF1">
    <property type="entry name" value="(R)-CITRAMALATE SYNTHASE"/>
    <property type="match status" value="1"/>
</dbReference>
<dbReference type="EC" id="2.3.3.13" evidence="3"/>
<evidence type="ECO:0000256" key="2">
    <source>
        <dbReference type="ARBA" id="ARBA00006154"/>
    </source>
</evidence>
<comment type="similarity">
    <text evidence="2">Belongs to the alpha-IPM synthase/homocitrate synthase family.</text>
</comment>
<name>A0A7S2YA08_9STRA</name>
<dbReference type="Gene3D" id="3.30.160.270">
    <property type="match status" value="1"/>
</dbReference>
<keyword evidence="5" id="KW-0028">Amino-acid biosynthesis</keyword>
<dbReference type="GO" id="GO:0009097">
    <property type="term" value="P:isoleucine biosynthetic process"/>
    <property type="evidence" value="ECO:0007669"/>
    <property type="project" value="UniProtKB-UniPathway"/>
</dbReference>
<dbReference type="SUPFAM" id="SSF51569">
    <property type="entry name" value="Aldolase"/>
    <property type="match status" value="1"/>
</dbReference>
<organism evidence="11">
    <name type="scientific">Entomoneis paludosa</name>
    <dbReference type="NCBI Taxonomy" id="265537"/>
    <lineage>
        <taxon>Eukaryota</taxon>
        <taxon>Sar</taxon>
        <taxon>Stramenopiles</taxon>
        <taxon>Ochrophyta</taxon>
        <taxon>Bacillariophyta</taxon>
        <taxon>Bacillariophyceae</taxon>
        <taxon>Bacillariophycidae</taxon>
        <taxon>Entomoneidaceae</taxon>
        <taxon>Entomoneis</taxon>
    </lineage>
</organism>
<dbReference type="Gene3D" id="1.10.238.260">
    <property type="match status" value="1"/>
</dbReference>
<keyword evidence="8" id="KW-0100">Branched-chain amino acid biosynthesis</keyword>
<dbReference type="EC" id="2.3.3.21" evidence="9"/>
<evidence type="ECO:0000256" key="5">
    <source>
        <dbReference type="ARBA" id="ARBA00022605"/>
    </source>
</evidence>
<dbReference type="SMART" id="SM00917">
    <property type="entry name" value="LeuA_dimer"/>
    <property type="match status" value="1"/>
</dbReference>
<dbReference type="InterPro" id="IPR000891">
    <property type="entry name" value="PYR_CT"/>
</dbReference>
<dbReference type="GO" id="GO:0003852">
    <property type="term" value="F:2-isopropylmalate synthase activity"/>
    <property type="evidence" value="ECO:0007669"/>
    <property type="project" value="UniProtKB-EC"/>
</dbReference>
<evidence type="ECO:0000256" key="1">
    <source>
        <dbReference type="ARBA" id="ARBA00004743"/>
    </source>
</evidence>
<reference evidence="11" key="1">
    <citation type="submission" date="2021-01" db="EMBL/GenBank/DDBJ databases">
        <authorList>
            <person name="Corre E."/>
            <person name="Pelletier E."/>
            <person name="Niang G."/>
            <person name="Scheremetjew M."/>
            <person name="Finn R."/>
            <person name="Kale V."/>
            <person name="Holt S."/>
            <person name="Cochrane G."/>
            <person name="Meng A."/>
            <person name="Brown T."/>
            <person name="Cohen L."/>
        </authorList>
    </citation>
    <scope>NUCLEOTIDE SEQUENCE</scope>
    <source>
        <strain evidence="11">CCMP125</strain>
    </source>
</reference>
<dbReference type="AlphaFoldDB" id="A0A7S2YA08"/>
<dbReference type="PROSITE" id="PS50991">
    <property type="entry name" value="PYR_CT"/>
    <property type="match status" value="1"/>
</dbReference>
<dbReference type="InterPro" id="IPR013709">
    <property type="entry name" value="2-isopropylmalate_synth_dimer"/>
</dbReference>
<evidence type="ECO:0000256" key="8">
    <source>
        <dbReference type="ARBA" id="ARBA00023304"/>
    </source>
</evidence>
<feature type="domain" description="Pyruvate carboxyltransferase" evidence="10">
    <location>
        <begin position="1"/>
        <end position="92"/>
    </location>
</feature>
<dbReference type="InterPro" id="IPR002034">
    <property type="entry name" value="AIPM/Hcit_synth_CS"/>
</dbReference>
<evidence type="ECO:0000256" key="7">
    <source>
        <dbReference type="ARBA" id="ARBA00022679"/>
    </source>
</evidence>
<dbReference type="Gene3D" id="3.20.20.70">
    <property type="entry name" value="Aldolase class I"/>
    <property type="match status" value="1"/>
</dbReference>
<dbReference type="PANTHER" id="PTHR43538">
    <property type="entry name" value="ALPHA-IPM SYNTHASE/HOMOCITRATE SYNTHASE"/>
    <property type="match status" value="1"/>
</dbReference>
<evidence type="ECO:0000256" key="4">
    <source>
        <dbReference type="ARBA" id="ARBA00022325"/>
    </source>
</evidence>
<dbReference type="InterPro" id="IPR005675">
    <property type="entry name" value="Citramal_synthase"/>
</dbReference>
<dbReference type="Pfam" id="PF22617">
    <property type="entry name" value="HCS_D2"/>
    <property type="match status" value="1"/>
</dbReference>
<dbReference type="EMBL" id="HBHT01015938">
    <property type="protein sequence ID" value="CAD9962710.1"/>
    <property type="molecule type" value="Transcribed_RNA"/>
</dbReference>
<evidence type="ECO:0000313" key="11">
    <source>
        <dbReference type="EMBL" id="CAD9962710.1"/>
    </source>
</evidence>
<gene>
    <name evidence="11" type="ORF">APAL1065_LOCUS10632</name>
</gene>
<sequence length="393" mass="42261">MPWQVQTAVQALQSTLLEKGHEVTLGIHCHNDCGMAVANSIMGVQSGVGLVQGTINGIGERTGNADLCSIVPSLALKCQTTLSCRSQLDQMTSLSRYVDEILNRTPNHAAPYVGSSAFAHKGGLHVAAMKRSSASYQHPDPADVGNECRVLISELSGRQNIMAKVEAIGVDPDVASDRALAILHRVKQLEAQGYTFEGAEASVDLMILHASRGYCPPFRVLDYSANVYGTNLDSASRFLYDPEDDEKVCNPLLGPTARATVKVRTIETSVNDHDDDDDDHLSADPFVEKLEVADGSGPVDALANALRRALVPAHPSLQAVELVDYKVRILDPEAATGASTRVLIEFRNTASETTWTTVSVDTNVISASLNALIDGFEFALLDYAENDNVLCEI</sequence>
<dbReference type="UniPathway" id="UPA00047">
    <property type="reaction ID" value="UER00066"/>
</dbReference>
<comment type="pathway">
    <text evidence="1">Amino-acid biosynthesis; L-isoleucine biosynthesis; 2-oxobutanoate from pyruvate: step 1/3.</text>
</comment>
<dbReference type="InterPro" id="IPR036230">
    <property type="entry name" value="LeuA_allosteric_dom_sf"/>
</dbReference>
<proteinExistence type="inferred from homology"/>
<protein>
    <recommendedName>
        <fullName evidence="4">(R)-citramalate synthase</fullName>
        <ecNumber evidence="3">2.3.3.13</ecNumber>
        <ecNumber evidence="9">2.3.3.21</ecNumber>
    </recommendedName>
</protein>
<dbReference type="SUPFAM" id="SSF110921">
    <property type="entry name" value="2-isopropylmalate synthase LeuA, allosteric (dimerisation) domain"/>
    <property type="match status" value="1"/>
</dbReference>
<dbReference type="GO" id="GO:0009098">
    <property type="term" value="P:L-leucine biosynthetic process"/>
    <property type="evidence" value="ECO:0007669"/>
    <property type="project" value="InterPro"/>
</dbReference>
<evidence type="ECO:0000259" key="10">
    <source>
        <dbReference type="PROSITE" id="PS50991"/>
    </source>
</evidence>
<keyword evidence="6" id="KW-0412">Isoleucine biosynthesis</keyword>
<dbReference type="PROSITE" id="PS00816">
    <property type="entry name" value="AIPM_HOMOCIT_SYNTH_2"/>
    <property type="match status" value="1"/>
</dbReference>
<dbReference type="Pfam" id="PF08502">
    <property type="entry name" value="LeuA_dimer"/>
    <property type="match status" value="1"/>
</dbReference>
<accession>A0A7S2YA08</accession>
<dbReference type="GO" id="GO:0043714">
    <property type="term" value="F:(R)-citramalate synthase activity"/>
    <property type="evidence" value="ECO:0007669"/>
    <property type="project" value="UniProtKB-EC"/>
</dbReference>
<dbReference type="InterPro" id="IPR054691">
    <property type="entry name" value="LeuA/HCS_post-cat"/>
</dbReference>
<evidence type="ECO:0000256" key="9">
    <source>
        <dbReference type="ARBA" id="ARBA00034330"/>
    </source>
</evidence>
<dbReference type="Pfam" id="PF00682">
    <property type="entry name" value="HMGL-like"/>
    <property type="match status" value="1"/>
</dbReference>
<dbReference type="InterPro" id="IPR013785">
    <property type="entry name" value="Aldolase_TIM"/>
</dbReference>